<comment type="pathway">
    <text evidence="3">Amine and polyamine biosynthesis; carnitine biosynthesis.</text>
</comment>
<dbReference type="InterPro" id="IPR042098">
    <property type="entry name" value="TauD-like_sf"/>
</dbReference>
<feature type="domain" description="TauD/TfdA-like" evidence="16">
    <location>
        <begin position="183"/>
        <end position="423"/>
    </location>
</feature>
<evidence type="ECO:0000256" key="2">
    <source>
        <dbReference type="ARBA" id="ARBA00001961"/>
    </source>
</evidence>
<proteinExistence type="inferred from homology"/>
<evidence type="ECO:0000256" key="6">
    <source>
        <dbReference type="ARBA" id="ARBA00022723"/>
    </source>
</evidence>
<evidence type="ECO:0000256" key="4">
    <source>
        <dbReference type="ARBA" id="ARBA00008654"/>
    </source>
</evidence>
<evidence type="ECO:0000256" key="15">
    <source>
        <dbReference type="ARBA" id="ARBA00049334"/>
    </source>
</evidence>
<evidence type="ECO:0000259" key="16">
    <source>
        <dbReference type="Pfam" id="PF02668"/>
    </source>
</evidence>
<comment type="cofactor">
    <cofactor evidence="2">
        <name>L-ascorbate</name>
        <dbReference type="ChEBI" id="CHEBI:38290"/>
    </cofactor>
</comment>
<evidence type="ECO:0000256" key="1">
    <source>
        <dbReference type="ARBA" id="ARBA00001954"/>
    </source>
</evidence>
<dbReference type="OrthoDB" id="408743at2759"/>
<keyword evidence="8" id="KW-0223">Dioxygenase</keyword>
<evidence type="ECO:0000256" key="11">
    <source>
        <dbReference type="ARBA" id="ARBA00030363"/>
    </source>
</evidence>
<dbReference type="PANTHER" id="PTHR10696">
    <property type="entry name" value="GAMMA-BUTYROBETAINE HYDROXYLASE-RELATED"/>
    <property type="match status" value="1"/>
</dbReference>
<name>A0A8H7Q0B5_9FUNG</name>
<evidence type="ECO:0000256" key="13">
    <source>
        <dbReference type="ARBA" id="ARBA00032283"/>
    </source>
</evidence>
<comment type="function">
    <text evidence="14">Converts trimethyllysine (TML) into hydroxytrimethyllysine (HTML).</text>
</comment>
<evidence type="ECO:0000256" key="9">
    <source>
        <dbReference type="ARBA" id="ARBA00023002"/>
    </source>
</evidence>
<comment type="catalytic activity">
    <reaction evidence="15">
        <text>N(6),N(6),N(6)-trimethyl-L-lysine + 2-oxoglutarate + O2 = (3S)-3-hydroxy-N(6),N(6),N(6)-trimethyl-L-lysine + succinate + CO2</text>
        <dbReference type="Rhea" id="RHEA:14181"/>
        <dbReference type="ChEBI" id="CHEBI:15379"/>
        <dbReference type="ChEBI" id="CHEBI:16526"/>
        <dbReference type="ChEBI" id="CHEBI:16810"/>
        <dbReference type="ChEBI" id="CHEBI:30031"/>
        <dbReference type="ChEBI" id="CHEBI:58100"/>
        <dbReference type="ChEBI" id="CHEBI:141499"/>
        <dbReference type="EC" id="1.14.11.8"/>
    </reaction>
</comment>
<dbReference type="InterPro" id="IPR038492">
    <property type="entry name" value="GBBH-like_N_sf"/>
</dbReference>
<evidence type="ECO:0000256" key="5">
    <source>
        <dbReference type="ARBA" id="ARBA00012267"/>
    </source>
</evidence>
<dbReference type="InterPro" id="IPR050411">
    <property type="entry name" value="AlphaKG_dependent_hydroxylases"/>
</dbReference>
<dbReference type="InterPro" id="IPR012776">
    <property type="entry name" value="Trimethyllysine_dOase"/>
</dbReference>
<dbReference type="EC" id="1.14.11.8" evidence="5"/>
<evidence type="ECO:0000256" key="10">
    <source>
        <dbReference type="ARBA" id="ARBA00023004"/>
    </source>
</evidence>
<evidence type="ECO:0000256" key="3">
    <source>
        <dbReference type="ARBA" id="ARBA00005022"/>
    </source>
</evidence>
<dbReference type="InterPro" id="IPR010376">
    <property type="entry name" value="GBBH-like_N"/>
</dbReference>
<protein>
    <recommendedName>
        <fullName evidence="5">trimethyllysine dioxygenase</fullName>
        <ecNumber evidence="5">1.14.11.8</ecNumber>
    </recommendedName>
    <alternativeName>
        <fullName evidence="12">Epsilon-trimethyllysine 2-oxoglutarate dioxygenase</fullName>
    </alternativeName>
    <alternativeName>
        <fullName evidence="11">TML hydroxylase</fullName>
    </alternativeName>
    <alternativeName>
        <fullName evidence="13">TML-alpha-ketoglutarate dioxygenase</fullName>
    </alternativeName>
</protein>
<dbReference type="GO" id="GO:0050353">
    <property type="term" value="F:trimethyllysine dioxygenase activity"/>
    <property type="evidence" value="ECO:0007669"/>
    <property type="project" value="UniProtKB-EC"/>
</dbReference>
<evidence type="ECO:0000256" key="7">
    <source>
        <dbReference type="ARBA" id="ARBA00022873"/>
    </source>
</evidence>
<sequence length="447" mass="51109">MLSRAFRHSRLATSVSKTIPCVSTTATLLHLKPSILFNRVKANSCDILRPFSSSNLLSVQQHFNVRANPVDGNQVQVQWDANTESLYQHFWLRDHCRCPSCYHPQTRQRLVDTFAIPVDIKPRSVQANEDGLTVVWDNDEHKSVYEWAWLKNHTYNPPLKGKVELHSPKPVLWDATIANAPPVVQYEEVMTTKAGLAKWLDNIEVYGFSFVDGVPVSLEATEKLARHICFIRESHYAPGLWDFTSDLAHADTAYTDLALKAHTDTTYFSDPVGLQMFHKLEFDGTGGESLFVDGFKVAQNLKEQYPKAYETLSTLRIPTHSAGDEKVMIVPTPREQSILNHLSDGTLYQIRYNNDDRSTLSNLTANQVDEFYDALRKWNDELTSDRNQYWESLEPGRVVVFDNWRVLHGRASFTGHRRLCGAYLNRDDFKSRVRSIKYSPAEKSTLL</sequence>
<dbReference type="InterPro" id="IPR003819">
    <property type="entry name" value="TauD/TfdA-like"/>
</dbReference>
<dbReference type="FunFam" id="3.30.2020.30:FF:000002">
    <property type="entry name" value="Putative gamma-butyrobetaine dioxygenase"/>
    <property type="match status" value="1"/>
</dbReference>
<keyword evidence="19" id="KW-1185">Reference proteome</keyword>
<dbReference type="GO" id="GO:0005739">
    <property type="term" value="C:mitochondrion"/>
    <property type="evidence" value="ECO:0007669"/>
    <property type="project" value="TreeGrafter"/>
</dbReference>
<dbReference type="EMBL" id="JAEPRA010000007">
    <property type="protein sequence ID" value="KAG2182704.1"/>
    <property type="molecule type" value="Genomic_DNA"/>
</dbReference>
<accession>A0A8H7Q0B5</accession>
<dbReference type="Pfam" id="PF06155">
    <property type="entry name" value="GBBH-like_N"/>
    <property type="match status" value="1"/>
</dbReference>
<evidence type="ECO:0000256" key="14">
    <source>
        <dbReference type="ARBA" id="ARBA00046008"/>
    </source>
</evidence>
<evidence type="ECO:0000256" key="8">
    <source>
        <dbReference type="ARBA" id="ARBA00022964"/>
    </source>
</evidence>
<dbReference type="SUPFAM" id="SSF51197">
    <property type="entry name" value="Clavaminate synthase-like"/>
    <property type="match status" value="1"/>
</dbReference>
<gene>
    <name evidence="18" type="ORF">INT44_005684</name>
</gene>
<dbReference type="GO" id="GO:0045329">
    <property type="term" value="P:carnitine biosynthetic process"/>
    <property type="evidence" value="ECO:0007669"/>
    <property type="project" value="UniProtKB-UniPathway"/>
</dbReference>
<dbReference type="FunFam" id="3.60.130.10:FF:000001">
    <property type="entry name" value="Trimethyllysine dioxygenase, mitochondrial"/>
    <property type="match status" value="1"/>
</dbReference>
<comment type="caution">
    <text evidence="18">The sequence shown here is derived from an EMBL/GenBank/DDBJ whole genome shotgun (WGS) entry which is preliminary data.</text>
</comment>
<feature type="domain" description="Gamma-butyrobetaine hydroxylase-like N-terminal" evidence="17">
    <location>
        <begin position="71"/>
        <end position="150"/>
    </location>
</feature>
<evidence type="ECO:0000313" key="19">
    <source>
        <dbReference type="Proteomes" id="UP000612746"/>
    </source>
</evidence>
<evidence type="ECO:0000256" key="12">
    <source>
        <dbReference type="ARBA" id="ARBA00031778"/>
    </source>
</evidence>
<dbReference type="NCBIfam" id="TIGR02410">
    <property type="entry name" value="carnitine_TMLD"/>
    <property type="match status" value="1"/>
</dbReference>
<organism evidence="18 19">
    <name type="scientific">Umbelopsis vinacea</name>
    <dbReference type="NCBI Taxonomy" id="44442"/>
    <lineage>
        <taxon>Eukaryota</taxon>
        <taxon>Fungi</taxon>
        <taxon>Fungi incertae sedis</taxon>
        <taxon>Mucoromycota</taxon>
        <taxon>Mucoromycotina</taxon>
        <taxon>Umbelopsidomycetes</taxon>
        <taxon>Umbelopsidales</taxon>
        <taxon>Umbelopsidaceae</taxon>
        <taxon>Umbelopsis</taxon>
    </lineage>
</organism>
<dbReference type="AlphaFoldDB" id="A0A8H7Q0B5"/>
<dbReference type="UniPathway" id="UPA00118"/>
<keyword evidence="10" id="KW-0408">Iron</keyword>
<keyword evidence="9" id="KW-0560">Oxidoreductase</keyword>
<keyword evidence="7" id="KW-0124">Carnitine biosynthesis</keyword>
<evidence type="ECO:0000259" key="17">
    <source>
        <dbReference type="Pfam" id="PF06155"/>
    </source>
</evidence>
<dbReference type="CDD" id="cd00250">
    <property type="entry name" value="CAS_like"/>
    <property type="match status" value="1"/>
</dbReference>
<comment type="similarity">
    <text evidence="4">Belongs to the gamma-BBH/TMLD family.</text>
</comment>
<dbReference type="Gene3D" id="3.30.2020.30">
    <property type="match status" value="1"/>
</dbReference>
<evidence type="ECO:0000313" key="18">
    <source>
        <dbReference type="EMBL" id="KAG2182704.1"/>
    </source>
</evidence>
<dbReference type="PANTHER" id="PTHR10696:SF51">
    <property type="entry name" value="TRIMETHYLLYSINE DIOXYGENASE, MITOCHONDRIAL"/>
    <property type="match status" value="1"/>
</dbReference>
<dbReference type="Gene3D" id="3.60.130.10">
    <property type="entry name" value="Clavaminate synthase-like"/>
    <property type="match status" value="1"/>
</dbReference>
<reference evidence="18" key="1">
    <citation type="submission" date="2020-12" db="EMBL/GenBank/DDBJ databases">
        <title>Metabolic potential, ecology and presence of endohyphal bacteria is reflected in genomic diversity of Mucoromycotina.</title>
        <authorList>
            <person name="Muszewska A."/>
            <person name="Okrasinska A."/>
            <person name="Steczkiewicz K."/>
            <person name="Drgas O."/>
            <person name="Orlowska M."/>
            <person name="Perlinska-Lenart U."/>
            <person name="Aleksandrzak-Piekarczyk T."/>
            <person name="Szatraj K."/>
            <person name="Zielenkiewicz U."/>
            <person name="Pilsyk S."/>
            <person name="Malc E."/>
            <person name="Mieczkowski P."/>
            <person name="Kruszewska J.S."/>
            <person name="Biernat P."/>
            <person name="Pawlowska J."/>
        </authorList>
    </citation>
    <scope>NUCLEOTIDE SEQUENCE</scope>
    <source>
        <strain evidence="18">WA0000051536</strain>
    </source>
</reference>
<dbReference type="Pfam" id="PF02668">
    <property type="entry name" value="TauD"/>
    <property type="match status" value="1"/>
</dbReference>
<dbReference type="Proteomes" id="UP000612746">
    <property type="component" value="Unassembled WGS sequence"/>
</dbReference>
<keyword evidence="6" id="KW-0479">Metal-binding</keyword>
<dbReference type="GO" id="GO:0005506">
    <property type="term" value="F:iron ion binding"/>
    <property type="evidence" value="ECO:0007669"/>
    <property type="project" value="InterPro"/>
</dbReference>
<comment type="cofactor">
    <cofactor evidence="1">
        <name>Fe(2+)</name>
        <dbReference type="ChEBI" id="CHEBI:29033"/>
    </cofactor>
</comment>